<evidence type="ECO:0000313" key="2">
    <source>
        <dbReference type="Proteomes" id="UP000492821"/>
    </source>
</evidence>
<feature type="compositionally biased region" description="Basic and acidic residues" evidence="1">
    <location>
        <begin position="51"/>
        <end position="62"/>
    </location>
</feature>
<proteinExistence type="predicted"/>
<evidence type="ECO:0000313" key="3">
    <source>
        <dbReference type="WBParaSite" id="Pan_g16469.t1"/>
    </source>
</evidence>
<evidence type="ECO:0000256" key="1">
    <source>
        <dbReference type="SAM" id="MobiDB-lite"/>
    </source>
</evidence>
<feature type="region of interest" description="Disordered" evidence="1">
    <location>
        <begin position="83"/>
        <end position="108"/>
    </location>
</feature>
<feature type="region of interest" description="Disordered" evidence="1">
    <location>
        <begin position="30"/>
        <end position="62"/>
    </location>
</feature>
<name>A0A7E4V4E0_PANRE</name>
<feature type="region of interest" description="Disordered" evidence="1">
    <location>
        <begin position="169"/>
        <end position="188"/>
    </location>
</feature>
<reference evidence="3" key="2">
    <citation type="submission" date="2020-10" db="UniProtKB">
        <authorList>
            <consortium name="WormBaseParasite"/>
        </authorList>
    </citation>
    <scope>IDENTIFICATION</scope>
</reference>
<protein>
    <submittedName>
        <fullName evidence="3">Reverse transcriptase domain-containing protein</fullName>
    </submittedName>
</protein>
<organism evidence="2 3">
    <name type="scientific">Panagrellus redivivus</name>
    <name type="common">Microworm</name>
    <dbReference type="NCBI Taxonomy" id="6233"/>
    <lineage>
        <taxon>Eukaryota</taxon>
        <taxon>Metazoa</taxon>
        <taxon>Ecdysozoa</taxon>
        <taxon>Nematoda</taxon>
        <taxon>Chromadorea</taxon>
        <taxon>Rhabditida</taxon>
        <taxon>Tylenchina</taxon>
        <taxon>Panagrolaimomorpha</taxon>
        <taxon>Panagrolaimoidea</taxon>
        <taxon>Panagrolaimidae</taxon>
        <taxon>Panagrellus</taxon>
    </lineage>
</organism>
<dbReference type="WBParaSite" id="Pan_g16469.t1">
    <property type="protein sequence ID" value="Pan_g16469.t1"/>
    <property type="gene ID" value="Pan_g16469"/>
</dbReference>
<sequence length="188" mass="21055">MNTSSSHTGNTTHGKQAINMAEIVKECRAKLQSGGKVPNDRRRRSAPVTRETAENGEIHEKERYTRQLIETVQKEAKAFRIRPRRASKAVDIQDDAVEKSDAPPPKRRSMPYSISYAYRLTMCIEQALVESQPAVEATESAVCVFGVSSLPNIKISEYEAPIRTALDRDTDEPDDLFGTNPHIRLSLD</sequence>
<dbReference type="AlphaFoldDB" id="A0A7E4V4E0"/>
<accession>A0A7E4V4E0</accession>
<dbReference type="Proteomes" id="UP000492821">
    <property type="component" value="Unassembled WGS sequence"/>
</dbReference>
<keyword evidence="2" id="KW-1185">Reference proteome</keyword>
<reference evidence="2" key="1">
    <citation type="journal article" date="2013" name="Genetics">
        <title>The draft genome and transcriptome of Panagrellus redivivus are shaped by the harsh demands of a free-living lifestyle.</title>
        <authorList>
            <person name="Srinivasan J."/>
            <person name="Dillman A.R."/>
            <person name="Macchietto M.G."/>
            <person name="Heikkinen L."/>
            <person name="Lakso M."/>
            <person name="Fracchia K.M."/>
            <person name="Antoshechkin I."/>
            <person name="Mortazavi A."/>
            <person name="Wong G."/>
            <person name="Sternberg P.W."/>
        </authorList>
    </citation>
    <scope>NUCLEOTIDE SEQUENCE [LARGE SCALE GENOMIC DNA]</scope>
    <source>
        <strain evidence="2">MT8872</strain>
    </source>
</reference>